<comment type="catalytic activity">
    <reaction evidence="3">
        <text>uridine(1911/1915/1917) in 23S rRNA = pseudouridine(1911/1915/1917) in 23S rRNA</text>
        <dbReference type="Rhea" id="RHEA:42524"/>
        <dbReference type="Rhea" id="RHEA-COMP:10097"/>
        <dbReference type="Rhea" id="RHEA-COMP:10098"/>
        <dbReference type="ChEBI" id="CHEBI:65314"/>
        <dbReference type="ChEBI" id="CHEBI:65315"/>
        <dbReference type="EC" id="5.4.99.23"/>
    </reaction>
</comment>
<dbReference type="InterPro" id="IPR006145">
    <property type="entry name" value="PsdUridine_synth_RsuA/RluA"/>
</dbReference>
<reference evidence="13 14" key="1">
    <citation type="submission" date="2019-01" db="EMBL/GenBank/DDBJ databases">
        <title>Altererythrobacter rhizovicinus sp. nov., isolated from the rhizosphere soil of Haloxylon ammodendron.</title>
        <authorList>
            <person name="Li H.-P."/>
            <person name="Gou J.-Y."/>
            <person name="Yao D."/>
            <person name="Han Q.-Q."/>
            <person name="Shao K.-Z."/>
            <person name="Zhao Q."/>
            <person name="Zhang J.-L."/>
        </authorList>
    </citation>
    <scope>NUCLEOTIDE SEQUENCE [LARGE SCALE GENOMIC DNA]</scope>
    <source>
        <strain evidence="13 14">AY-3R</strain>
    </source>
</reference>
<feature type="domain" description="GIY-YIG" evidence="12">
    <location>
        <begin position="1"/>
        <end position="76"/>
    </location>
</feature>
<accession>A0A4Q2KMQ2</accession>
<dbReference type="InterPro" id="IPR036986">
    <property type="entry name" value="S4_RNA-bd_sf"/>
</dbReference>
<dbReference type="InterPro" id="IPR050188">
    <property type="entry name" value="RluA_PseudoU_synthase"/>
</dbReference>
<evidence type="ECO:0000256" key="2">
    <source>
        <dbReference type="ARBA" id="ARBA00023235"/>
    </source>
</evidence>
<dbReference type="NCBIfam" id="TIGR00005">
    <property type="entry name" value="rluA_subfam"/>
    <property type="match status" value="1"/>
</dbReference>
<dbReference type="PANTHER" id="PTHR21600">
    <property type="entry name" value="MITOCHONDRIAL RNA PSEUDOURIDINE SYNTHASE"/>
    <property type="match status" value="1"/>
</dbReference>
<feature type="region of interest" description="Disordered" evidence="11">
    <location>
        <begin position="86"/>
        <end position="108"/>
    </location>
</feature>
<comment type="caution">
    <text evidence="13">The sequence shown here is derived from an EMBL/GenBank/DDBJ whole genome shotgun (WGS) entry which is preliminary data.</text>
</comment>
<dbReference type="Pfam" id="PF01541">
    <property type="entry name" value="GIY-YIG"/>
    <property type="match status" value="1"/>
</dbReference>
<evidence type="ECO:0000256" key="6">
    <source>
        <dbReference type="ARBA" id="ARBA00042264"/>
    </source>
</evidence>
<feature type="active site" evidence="9">
    <location>
        <position position="236"/>
    </location>
</feature>
<dbReference type="Gene3D" id="3.10.290.10">
    <property type="entry name" value="RNA-binding S4 domain"/>
    <property type="match status" value="1"/>
</dbReference>
<dbReference type="GO" id="GO:0160140">
    <property type="term" value="F:23S rRNA pseudouridine(1911/1915/1917) synthase activity"/>
    <property type="evidence" value="ECO:0007669"/>
    <property type="project" value="UniProtKB-EC"/>
</dbReference>
<evidence type="ECO:0000256" key="9">
    <source>
        <dbReference type="PIRSR" id="PIRSR606225-1"/>
    </source>
</evidence>
<dbReference type="PROSITE" id="PS50889">
    <property type="entry name" value="S4"/>
    <property type="match status" value="1"/>
</dbReference>
<dbReference type="InterPro" id="IPR002942">
    <property type="entry name" value="S4_RNA-bd"/>
</dbReference>
<dbReference type="EC" id="5.4.99.23" evidence="4"/>
<dbReference type="GO" id="GO:0003723">
    <property type="term" value="F:RNA binding"/>
    <property type="evidence" value="ECO:0007669"/>
    <property type="project" value="UniProtKB-KW"/>
</dbReference>
<evidence type="ECO:0000313" key="14">
    <source>
        <dbReference type="Proteomes" id="UP000293623"/>
    </source>
</evidence>
<dbReference type="PANTHER" id="PTHR21600:SF44">
    <property type="entry name" value="RIBOSOMAL LARGE SUBUNIT PSEUDOURIDINE SYNTHASE D"/>
    <property type="match status" value="1"/>
</dbReference>
<comment type="similarity">
    <text evidence="1">Belongs to the pseudouridine synthase RluA family.</text>
</comment>
<evidence type="ECO:0000259" key="12">
    <source>
        <dbReference type="PROSITE" id="PS50164"/>
    </source>
</evidence>
<dbReference type="Pfam" id="PF00849">
    <property type="entry name" value="PseudoU_synth_2"/>
    <property type="match status" value="1"/>
</dbReference>
<protein>
    <recommendedName>
        <fullName evidence="5">Ribosomal large subunit pseudouridine synthase D</fullName>
        <ecNumber evidence="4">5.4.99.23</ecNumber>
    </recommendedName>
    <alternativeName>
        <fullName evidence="6">23S rRNA pseudouridine(1911/1915/1917) synthase</fullName>
    </alternativeName>
    <alternativeName>
        <fullName evidence="7">rRNA pseudouridylate synthase D</fullName>
    </alternativeName>
    <alternativeName>
        <fullName evidence="8">rRNA-uridine isomerase D</fullName>
    </alternativeName>
</protein>
<dbReference type="Gene3D" id="3.30.2350.10">
    <property type="entry name" value="Pseudouridine synthase"/>
    <property type="match status" value="1"/>
</dbReference>
<evidence type="ECO:0000256" key="8">
    <source>
        <dbReference type="ARBA" id="ARBA00043148"/>
    </source>
</evidence>
<keyword evidence="2" id="KW-0413">Isomerase</keyword>
<keyword evidence="10" id="KW-0694">RNA-binding</keyword>
<dbReference type="SMART" id="SM00363">
    <property type="entry name" value="S4"/>
    <property type="match status" value="1"/>
</dbReference>
<dbReference type="InterPro" id="IPR035901">
    <property type="entry name" value="GIY-YIG_endonuc_sf"/>
</dbReference>
<dbReference type="GO" id="GO:0000455">
    <property type="term" value="P:enzyme-directed rRNA pseudouridine synthesis"/>
    <property type="evidence" value="ECO:0007669"/>
    <property type="project" value="TreeGrafter"/>
</dbReference>
<dbReference type="CDD" id="cd00165">
    <property type="entry name" value="S4"/>
    <property type="match status" value="1"/>
</dbReference>
<dbReference type="AlphaFoldDB" id="A0A4Q2KMQ2"/>
<dbReference type="PROSITE" id="PS01129">
    <property type="entry name" value="PSI_RLU"/>
    <property type="match status" value="1"/>
</dbReference>
<name>A0A4Q2KMQ2_9SPHN</name>
<dbReference type="OrthoDB" id="9807829at2"/>
<dbReference type="InterPro" id="IPR006224">
    <property type="entry name" value="PsdUridine_synth_RluA-like_CS"/>
</dbReference>
<evidence type="ECO:0000256" key="7">
    <source>
        <dbReference type="ARBA" id="ARBA00042840"/>
    </source>
</evidence>
<proteinExistence type="inferred from homology"/>
<dbReference type="SUPFAM" id="SSF55120">
    <property type="entry name" value="Pseudouridine synthase"/>
    <property type="match status" value="1"/>
</dbReference>
<evidence type="ECO:0000256" key="1">
    <source>
        <dbReference type="ARBA" id="ARBA00010876"/>
    </source>
</evidence>
<evidence type="ECO:0000256" key="3">
    <source>
        <dbReference type="ARBA" id="ARBA00036882"/>
    </source>
</evidence>
<evidence type="ECO:0000313" key="13">
    <source>
        <dbReference type="EMBL" id="RXZ65540.1"/>
    </source>
</evidence>
<dbReference type="InterPro" id="IPR006225">
    <property type="entry name" value="PsdUridine_synth_RluC/D"/>
</dbReference>
<dbReference type="CDD" id="cd02869">
    <property type="entry name" value="PseudoU_synth_RluA_like"/>
    <property type="match status" value="1"/>
</dbReference>
<dbReference type="InterPro" id="IPR000305">
    <property type="entry name" value="GIY-YIG_endonuc"/>
</dbReference>
<dbReference type="PROSITE" id="PS50164">
    <property type="entry name" value="GIY_YIG"/>
    <property type="match status" value="1"/>
</dbReference>
<sequence length="411" mass="44509">MPFWTYILHCRGGVFYTGHTENLEHRMGQHRDGTLDGFTSKDGPCELVWSEEFPTRYEASEAERRIKGWSRAKKLALIRGDREEISRLAKSKDGPSTSSGRTDLEGTLGGGLRLDKALADASGLSRERVKGLISEGRVTVDGLVVRSASARTSEGAAFSIDVPPAEPLAAEAQDIPLDVVFEDDHLIVVNKPAGLVVHPAAGNPDGTLVNALLHHCRGQLSGINGVARPGIVHRIDKDTSGLLVVAKTDAAHEGLARQFADHSITRAYLAVCAGHPAPPMGTISGRIGRSDANRKKMAVLPPDSARGKHAVTHYKTLKLLHDCALVECRLETGRTHQVRVHCASIGHPLLGDQTYGRTPEGLRPLLRRLGFARQALHAASLGFDHPITGERVDFRAELPGDMRELIDETAR</sequence>
<evidence type="ECO:0000256" key="10">
    <source>
        <dbReference type="PROSITE-ProRule" id="PRU00182"/>
    </source>
</evidence>
<evidence type="ECO:0000256" key="11">
    <source>
        <dbReference type="SAM" id="MobiDB-lite"/>
    </source>
</evidence>
<dbReference type="SUPFAM" id="SSF55174">
    <property type="entry name" value="Alpha-L RNA-binding motif"/>
    <property type="match status" value="1"/>
</dbReference>
<organism evidence="13 14">
    <name type="scientific">Pelagerythrobacter rhizovicinus</name>
    <dbReference type="NCBI Taxonomy" id="2268576"/>
    <lineage>
        <taxon>Bacteria</taxon>
        <taxon>Pseudomonadati</taxon>
        <taxon>Pseudomonadota</taxon>
        <taxon>Alphaproteobacteria</taxon>
        <taxon>Sphingomonadales</taxon>
        <taxon>Erythrobacteraceae</taxon>
        <taxon>Pelagerythrobacter</taxon>
    </lineage>
</organism>
<evidence type="ECO:0000256" key="4">
    <source>
        <dbReference type="ARBA" id="ARBA00038942"/>
    </source>
</evidence>
<evidence type="ECO:0000256" key="5">
    <source>
        <dbReference type="ARBA" id="ARBA00040039"/>
    </source>
</evidence>
<dbReference type="SUPFAM" id="SSF82771">
    <property type="entry name" value="GIY-YIG endonuclease"/>
    <property type="match status" value="1"/>
</dbReference>
<gene>
    <name evidence="13" type="ORF">ETX26_01945</name>
</gene>
<keyword evidence="14" id="KW-1185">Reference proteome</keyword>
<dbReference type="EMBL" id="SDPV01000001">
    <property type="protein sequence ID" value="RXZ65540.1"/>
    <property type="molecule type" value="Genomic_DNA"/>
</dbReference>
<dbReference type="InterPro" id="IPR020103">
    <property type="entry name" value="PsdUridine_synth_cat_dom_sf"/>
</dbReference>
<dbReference type="Gene3D" id="3.40.1440.10">
    <property type="entry name" value="GIY-YIG endonuclease"/>
    <property type="match status" value="1"/>
</dbReference>
<dbReference type="Pfam" id="PF01479">
    <property type="entry name" value="S4"/>
    <property type="match status" value="1"/>
</dbReference>
<dbReference type="Proteomes" id="UP000293623">
    <property type="component" value="Unassembled WGS sequence"/>
</dbReference>